<dbReference type="AlphaFoldDB" id="A0A5D4SCY0"/>
<protein>
    <submittedName>
        <fullName evidence="1">Uncharacterized protein</fullName>
    </submittedName>
</protein>
<evidence type="ECO:0000313" key="2">
    <source>
        <dbReference type="Proteomes" id="UP000322524"/>
    </source>
</evidence>
<gene>
    <name evidence="1" type="ORF">FZC76_21765</name>
</gene>
<dbReference type="OrthoDB" id="2989987at2"/>
<organism evidence="1 2">
    <name type="scientific">Sutcliffiella horikoshii</name>
    <dbReference type="NCBI Taxonomy" id="79883"/>
    <lineage>
        <taxon>Bacteria</taxon>
        <taxon>Bacillati</taxon>
        <taxon>Bacillota</taxon>
        <taxon>Bacilli</taxon>
        <taxon>Bacillales</taxon>
        <taxon>Bacillaceae</taxon>
        <taxon>Sutcliffiella</taxon>
    </lineage>
</organism>
<sequence>MVQCFKSKPGTHYDLAVKKYIDLVPKWGNVIDEVAELLAENVTKIAFEPKELWVDSSEIKFLENRKLFTKDGRLKSNTKRAKEIRKAYLDIVESQGLTEFRELRMINFSYGVMRSRGQKLESYISSEGDIYFRADFDLAKRSDGSVESITEVQYQEKYLKELKKNEK</sequence>
<dbReference type="RefSeq" id="WP_148990207.1">
    <property type="nucleotide sequence ID" value="NZ_VTEV01000015.1"/>
</dbReference>
<accession>A0A5D4SCY0</accession>
<dbReference type="Proteomes" id="UP000322524">
    <property type="component" value="Unassembled WGS sequence"/>
</dbReference>
<evidence type="ECO:0000313" key="1">
    <source>
        <dbReference type="EMBL" id="TYS60501.1"/>
    </source>
</evidence>
<dbReference type="EMBL" id="VTEV01000015">
    <property type="protein sequence ID" value="TYS60501.1"/>
    <property type="molecule type" value="Genomic_DNA"/>
</dbReference>
<proteinExistence type="predicted"/>
<comment type="caution">
    <text evidence="1">The sequence shown here is derived from an EMBL/GenBank/DDBJ whole genome shotgun (WGS) entry which is preliminary data.</text>
</comment>
<reference evidence="1 2" key="1">
    <citation type="submission" date="2019-08" db="EMBL/GenBank/DDBJ databases">
        <title>Bacillus genomes from the desert of Cuatro Cienegas, Coahuila.</title>
        <authorList>
            <person name="Olmedo-Alvarez G."/>
        </authorList>
    </citation>
    <scope>NUCLEOTIDE SEQUENCE [LARGE SCALE GENOMIC DNA]</scope>
    <source>
        <strain evidence="1 2">CH28_1T</strain>
    </source>
</reference>
<name>A0A5D4SCY0_9BACI</name>